<evidence type="ECO:0000313" key="2">
    <source>
        <dbReference type="Proteomes" id="UP000831701"/>
    </source>
</evidence>
<evidence type="ECO:0000313" key="1">
    <source>
        <dbReference type="EMBL" id="KAI3370982.1"/>
    </source>
</evidence>
<keyword evidence="2" id="KW-1185">Reference proteome</keyword>
<proteinExistence type="predicted"/>
<protein>
    <submittedName>
        <fullName evidence="1">Uncharacterized protein</fullName>
    </submittedName>
</protein>
<comment type="caution">
    <text evidence="1">The sequence shown here is derived from an EMBL/GenBank/DDBJ whole genome shotgun (WGS) entry which is preliminary data.</text>
</comment>
<organism evidence="1 2">
    <name type="scientific">Scortum barcoo</name>
    <name type="common">barcoo grunter</name>
    <dbReference type="NCBI Taxonomy" id="214431"/>
    <lineage>
        <taxon>Eukaryota</taxon>
        <taxon>Metazoa</taxon>
        <taxon>Chordata</taxon>
        <taxon>Craniata</taxon>
        <taxon>Vertebrata</taxon>
        <taxon>Euteleostomi</taxon>
        <taxon>Actinopterygii</taxon>
        <taxon>Neopterygii</taxon>
        <taxon>Teleostei</taxon>
        <taxon>Neoteleostei</taxon>
        <taxon>Acanthomorphata</taxon>
        <taxon>Eupercaria</taxon>
        <taxon>Centrarchiformes</taxon>
        <taxon>Terapontoidei</taxon>
        <taxon>Terapontidae</taxon>
        <taxon>Scortum</taxon>
    </lineage>
</organism>
<gene>
    <name evidence="1" type="ORF">L3Q82_023627</name>
</gene>
<dbReference type="EMBL" id="CM041536">
    <property type="protein sequence ID" value="KAI3370982.1"/>
    <property type="molecule type" value="Genomic_DNA"/>
</dbReference>
<dbReference type="Proteomes" id="UP000831701">
    <property type="component" value="Chromosome 6"/>
</dbReference>
<sequence>MVIVEEQESIEDKEDVEEWESGEEADDEEEEEEEDSSEQQQHQYAEEEKEEKEEQEEKEEEMVNRFMTPYTLPNRALDSPLLLPLSPPQVPGLKIATDVRSTIRVREKHQCLEPLEDWFYTDHFHRLMKILYTPRLIPAVQCLLRLHHMVESDQRVECVTQYILHELKGSRKITDTIFDMDKAKMDK</sequence>
<name>A0ACB8WT24_9TELE</name>
<accession>A0ACB8WT24</accession>
<feature type="non-terminal residue" evidence="1">
    <location>
        <position position="187"/>
    </location>
</feature>
<reference evidence="1" key="1">
    <citation type="submission" date="2022-04" db="EMBL/GenBank/DDBJ databases">
        <title>Jade perch genome.</title>
        <authorList>
            <person name="Chao B."/>
        </authorList>
    </citation>
    <scope>NUCLEOTIDE SEQUENCE</scope>
    <source>
        <strain evidence="1">CB-2022</strain>
    </source>
</reference>